<dbReference type="GO" id="GO:0004407">
    <property type="term" value="F:histone deacetylase activity"/>
    <property type="evidence" value="ECO:0007669"/>
    <property type="project" value="TreeGrafter"/>
</dbReference>
<dbReference type="RefSeq" id="WP_135059539.1">
    <property type="nucleotide sequence ID" value="NZ_CP038254.1"/>
</dbReference>
<accession>A0AAX1EDC7</accession>
<dbReference type="EMBL" id="CP038254">
    <property type="protein sequence ID" value="QBR83044.1"/>
    <property type="molecule type" value="Genomic_DNA"/>
</dbReference>
<dbReference type="InterPro" id="IPR037138">
    <property type="entry name" value="His_deacetylse_dom_sf"/>
</dbReference>
<evidence type="ECO:0000256" key="1">
    <source>
        <dbReference type="ARBA" id="ARBA00005947"/>
    </source>
</evidence>
<evidence type="ECO:0000259" key="2">
    <source>
        <dbReference type="Pfam" id="PF00850"/>
    </source>
</evidence>
<dbReference type="PANTHER" id="PTHR10625:SF10">
    <property type="entry name" value="HISTONE DEACETYLASE HDAC1"/>
    <property type="match status" value="1"/>
</dbReference>
<dbReference type="Pfam" id="PF00850">
    <property type="entry name" value="Hist_deacetyl"/>
    <property type="match status" value="1"/>
</dbReference>
<comment type="similarity">
    <text evidence="1">Belongs to the histone deacetylase family.</text>
</comment>
<reference evidence="3 4" key="1">
    <citation type="submission" date="2019-03" db="EMBL/GenBank/DDBJ databases">
        <title>Diverse conjugative elements silence natural transformation in Legionella species.</title>
        <authorList>
            <person name="Durieux I."/>
            <person name="Ginevra C."/>
            <person name="Attaiech L."/>
            <person name="Picq K."/>
            <person name="Juan P.A."/>
            <person name="Jarraud S."/>
            <person name="Charpentier X."/>
        </authorList>
    </citation>
    <scope>NUCLEOTIDE SEQUENCE [LARGE SCALE GENOMIC DNA]</scope>
    <source>
        <strain evidence="3 4">HL-0427-4011</strain>
    </source>
</reference>
<proteinExistence type="inferred from homology"/>
<dbReference type="Gene3D" id="3.40.800.20">
    <property type="entry name" value="Histone deacetylase domain"/>
    <property type="match status" value="1"/>
</dbReference>
<name>A0AAX1EDC7_9GAMM</name>
<dbReference type="PANTHER" id="PTHR10625">
    <property type="entry name" value="HISTONE DEACETYLASE HDAC1-RELATED"/>
    <property type="match status" value="1"/>
</dbReference>
<dbReference type="SUPFAM" id="SSF52768">
    <property type="entry name" value="Arginase/deacetylase"/>
    <property type="match status" value="1"/>
</dbReference>
<dbReference type="InterPro" id="IPR023801">
    <property type="entry name" value="His_deacetylse_dom"/>
</dbReference>
<dbReference type="Proteomes" id="UP000295517">
    <property type="component" value="Chromosome"/>
</dbReference>
<evidence type="ECO:0000313" key="4">
    <source>
        <dbReference type="Proteomes" id="UP000295517"/>
    </source>
</evidence>
<dbReference type="InterPro" id="IPR000286">
    <property type="entry name" value="HDACs"/>
</dbReference>
<dbReference type="GO" id="GO:0040029">
    <property type="term" value="P:epigenetic regulation of gene expression"/>
    <property type="evidence" value="ECO:0007669"/>
    <property type="project" value="TreeGrafter"/>
</dbReference>
<protein>
    <recommendedName>
        <fullName evidence="2">Histone deacetylase domain-containing protein</fullName>
    </recommendedName>
</protein>
<organism evidence="3 4">
    <name type="scientific">Legionella israelensis</name>
    <dbReference type="NCBI Taxonomy" id="454"/>
    <lineage>
        <taxon>Bacteria</taxon>
        <taxon>Pseudomonadati</taxon>
        <taxon>Pseudomonadota</taxon>
        <taxon>Gammaproteobacteria</taxon>
        <taxon>Legionellales</taxon>
        <taxon>Legionellaceae</taxon>
        <taxon>Legionella</taxon>
    </lineage>
</organism>
<dbReference type="InterPro" id="IPR023696">
    <property type="entry name" value="Ureohydrolase_dom_sf"/>
</dbReference>
<evidence type="ECO:0000313" key="3">
    <source>
        <dbReference type="EMBL" id="QBR83044.1"/>
    </source>
</evidence>
<sequence>MTIAFISHPDCLLHNMGNYHPESPERLKVIDEAIDKSPLAAQIKRYQAPLATKEQLLCVHDERYVNFVFQSSPKEGSVVLDPDVVMNPSSLQAALRAAGAAVYAVELVMNEEAELAFCNVRPPGHHAERNKAMGFCLFNNVAVAVAHALNAFKLKKVAIIDFDVHHGNGTEHIFKNNEQVLYCSTFEHPFYPFCGTETHSKHTLRAMEG</sequence>
<dbReference type="AlphaFoldDB" id="A0AAX1EDC7"/>
<gene>
    <name evidence="3" type="ORF">E3983_00940</name>
</gene>
<feature type="domain" description="Histone deacetylase" evidence="2">
    <location>
        <begin position="20"/>
        <end position="199"/>
    </location>
</feature>
<dbReference type="PRINTS" id="PR01270">
    <property type="entry name" value="HDASUPER"/>
</dbReference>